<name>A0ABN2GN07_9ACTN</name>
<dbReference type="PANTHER" id="PTHR12788:SF10">
    <property type="entry name" value="PROTEIN-TYROSINE SULFOTRANSFERASE"/>
    <property type="match status" value="1"/>
</dbReference>
<accession>A0ABN2GN07</accession>
<reference evidence="2 3" key="1">
    <citation type="journal article" date="2019" name="Int. J. Syst. Evol. Microbiol.">
        <title>The Global Catalogue of Microorganisms (GCM) 10K type strain sequencing project: providing services to taxonomists for standard genome sequencing and annotation.</title>
        <authorList>
            <consortium name="The Broad Institute Genomics Platform"/>
            <consortium name="The Broad Institute Genome Sequencing Center for Infectious Disease"/>
            <person name="Wu L."/>
            <person name="Ma J."/>
        </authorList>
    </citation>
    <scope>NUCLEOTIDE SEQUENCE [LARGE SCALE GENOMIC DNA]</scope>
    <source>
        <strain evidence="2 3">JCM 14718</strain>
    </source>
</reference>
<dbReference type="Pfam" id="PF13469">
    <property type="entry name" value="Sulfotransfer_3"/>
    <property type="match status" value="1"/>
</dbReference>
<dbReference type="EMBL" id="BAAANY010000008">
    <property type="protein sequence ID" value="GAA1673847.1"/>
    <property type="molecule type" value="Genomic_DNA"/>
</dbReference>
<protein>
    <recommendedName>
        <fullName evidence="4">Sulfotransferase</fullName>
    </recommendedName>
</protein>
<dbReference type="InterPro" id="IPR026634">
    <property type="entry name" value="TPST-like"/>
</dbReference>
<organism evidence="2 3">
    <name type="scientific">Fodinicola feengrottensis</name>
    <dbReference type="NCBI Taxonomy" id="435914"/>
    <lineage>
        <taxon>Bacteria</taxon>
        <taxon>Bacillati</taxon>
        <taxon>Actinomycetota</taxon>
        <taxon>Actinomycetes</taxon>
        <taxon>Mycobacteriales</taxon>
        <taxon>Fodinicola</taxon>
    </lineage>
</organism>
<sequence>MVGCHRSGTTLMRFILDTHPAIACAPETKLMGGLYEFSRYPQLRFALATLGVTSEQGSAELAQLVESIMGKYAARSGKRRWADKTPNYYRILPFIREIFAGEVLFLFVERHPFDTMTSLVEFFDQRVGVDADPETDRISRSFGAGPYSWARYWTEVNESIELFRHEHPEISHVVRYEDVVSRPDSTVGSIFDFLGENMPEDLLSQVFTAPHHLGMEDHKIRGTGAIHDRSTLRWADWKPERIAATWRLVGPLAQTLGYTPDPAAPVVPVS</sequence>
<evidence type="ECO:0008006" key="4">
    <source>
        <dbReference type="Google" id="ProtNLM"/>
    </source>
</evidence>
<dbReference type="InterPro" id="IPR027417">
    <property type="entry name" value="P-loop_NTPase"/>
</dbReference>
<keyword evidence="1" id="KW-0808">Transferase</keyword>
<evidence type="ECO:0000313" key="2">
    <source>
        <dbReference type="EMBL" id="GAA1673847.1"/>
    </source>
</evidence>
<dbReference type="SUPFAM" id="SSF52540">
    <property type="entry name" value="P-loop containing nucleoside triphosphate hydrolases"/>
    <property type="match status" value="1"/>
</dbReference>
<proteinExistence type="predicted"/>
<dbReference type="PANTHER" id="PTHR12788">
    <property type="entry name" value="PROTEIN-TYROSINE SULFOTRANSFERASE 2"/>
    <property type="match status" value="1"/>
</dbReference>
<evidence type="ECO:0000256" key="1">
    <source>
        <dbReference type="ARBA" id="ARBA00022679"/>
    </source>
</evidence>
<gene>
    <name evidence="2" type="ORF">GCM10009765_24000</name>
</gene>
<evidence type="ECO:0000313" key="3">
    <source>
        <dbReference type="Proteomes" id="UP001500618"/>
    </source>
</evidence>
<comment type="caution">
    <text evidence="2">The sequence shown here is derived from an EMBL/GenBank/DDBJ whole genome shotgun (WGS) entry which is preliminary data.</text>
</comment>
<dbReference type="Proteomes" id="UP001500618">
    <property type="component" value="Unassembled WGS sequence"/>
</dbReference>
<keyword evidence="3" id="KW-1185">Reference proteome</keyword>
<dbReference type="Gene3D" id="3.40.50.300">
    <property type="entry name" value="P-loop containing nucleotide triphosphate hydrolases"/>
    <property type="match status" value="1"/>
</dbReference>